<dbReference type="InterPro" id="IPR009050">
    <property type="entry name" value="Globin-like_sf"/>
</dbReference>
<evidence type="ECO:0000313" key="4">
    <source>
        <dbReference type="Proteomes" id="UP000298663"/>
    </source>
</evidence>
<dbReference type="GO" id="GO:0020037">
    <property type="term" value="F:heme binding"/>
    <property type="evidence" value="ECO:0007669"/>
    <property type="project" value="InterPro"/>
</dbReference>
<keyword evidence="1" id="KW-0479">Metal-binding</keyword>
<dbReference type="InterPro" id="IPR053341">
    <property type="entry name" value="Oxidative_stress_globin-like"/>
</dbReference>
<feature type="domain" description="Globin" evidence="2">
    <location>
        <begin position="28"/>
        <end position="181"/>
    </location>
</feature>
<dbReference type="SUPFAM" id="SSF46458">
    <property type="entry name" value="Globin-like"/>
    <property type="match status" value="1"/>
</dbReference>
<protein>
    <recommendedName>
        <fullName evidence="2">Globin domain-containing protein</fullName>
    </recommendedName>
</protein>
<dbReference type="Gene3D" id="1.10.490.10">
    <property type="entry name" value="Globins"/>
    <property type="match status" value="1"/>
</dbReference>
<proteinExistence type="inferred from homology"/>
<dbReference type="InterPro" id="IPR044399">
    <property type="entry name" value="Mb-like_M"/>
</dbReference>
<keyword evidence="1" id="KW-0813">Transport</keyword>
<reference evidence="3 4" key="1">
    <citation type="journal article" date="2015" name="Genome Biol.">
        <title>Comparative genomics of Steinernema reveals deeply conserved gene regulatory networks.</title>
        <authorList>
            <person name="Dillman A.R."/>
            <person name="Macchietto M."/>
            <person name="Porter C.F."/>
            <person name="Rogers A."/>
            <person name="Williams B."/>
            <person name="Antoshechkin I."/>
            <person name="Lee M.M."/>
            <person name="Goodwin Z."/>
            <person name="Lu X."/>
            <person name="Lewis E.E."/>
            <person name="Goodrich-Blair H."/>
            <person name="Stock S.P."/>
            <person name="Adams B.J."/>
            <person name="Sternberg P.W."/>
            <person name="Mortazavi A."/>
        </authorList>
    </citation>
    <scope>NUCLEOTIDE SEQUENCE [LARGE SCALE GENOMIC DNA]</scope>
    <source>
        <strain evidence="3 4">ALL</strain>
    </source>
</reference>
<comment type="similarity">
    <text evidence="1">Belongs to the globin family.</text>
</comment>
<dbReference type="InterPro" id="IPR012292">
    <property type="entry name" value="Globin/Proto"/>
</dbReference>
<gene>
    <name evidence="3" type="ORF">L596_001712</name>
</gene>
<dbReference type="PANTHER" id="PTHR47768">
    <property type="entry name" value="GLOBIN RELATED-RELATED"/>
    <property type="match status" value="1"/>
</dbReference>
<dbReference type="GO" id="GO:0019825">
    <property type="term" value="F:oxygen binding"/>
    <property type="evidence" value="ECO:0007669"/>
    <property type="project" value="InterPro"/>
</dbReference>
<keyword evidence="4" id="KW-1185">Reference proteome</keyword>
<dbReference type="EMBL" id="CM016762">
    <property type="protein sequence ID" value="TMS34057.1"/>
    <property type="molecule type" value="Genomic_DNA"/>
</dbReference>
<dbReference type="PANTHER" id="PTHR47768:SF3">
    <property type="entry name" value="GLOBIN FAMILY PROFILE DOMAIN-CONTAINING PROTEIN"/>
    <property type="match status" value="1"/>
</dbReference>
<reference evidence="3 4" key="2">
    <citation type="journal article" date="2019" name="G3 (Bethesda)">
        <title>Hybrid Assembly of the Genome of the Entomopathogenic Nematode Steinernema carpocapsae Identifies the X-Chromosome.</title>
        <authorList>
            <person name="Serra L."/>
            <person name="Macchietto M."/>
            <person name="Macias-Munoz A."/>
            <person name="McGill C.J."/>
            <person name="Rodriguez I.M."/>
            <person name="Rodriguez B."/>
            <person name="Murad R."/>
            <person name="Mortazavi A."/>
        </authorList>
    </citation>
    <scope>NUCLEOTIDE SEQUENCE [LARGE SCALE GENOMIC DNA]</scope>
    <source>
        <strain evidence="3 4">ALL</strain>
    </source>
</reference>
<sequence>MMGLLSTIRGKSSPTEDMKLIANVDVSPMSQKERKLVIQMYPELLTHHPQLFRTVWLRSAQRSNSIKKAFGVTDNEKPEDNATFMKIPVQIEAFFKQLIIGSQLDEKKLEATCSQLGARHVDFIARGFHSVFWDIFMVCIAEVVDETLAGFITSPDQKRQISNAWQRMVHAVVHHMRAGYMKRQKEVTAMNGRKSIGHSDVVNM</sequence>
<comment type="caution">
    <text evidence="3">The sequence shown here is derived from an EMBL/GenBank/DDBJ whole genome shotgun (WGS) entry which is preliminary data.</text>
</comment>
<keyword evidence="1" id="KW-0561">Oxygen transport</keyword>
<dbReference type="InterPro" id="IPR000971">
    <property type="entry name" value="Globin"/>
</dbReference>
<dbReference type="AlphaFoldDB" id="A0A4U8UPQ7"/>
<dbReference type="STRING" id="34508.A0A4U8UPQ7"/>
<evidence type="ECO:0000313" key="3">
    <source>
        <dbReference type="EMBL" id="TMS34057.1"/>
    </source>
</evidence>
<dbReference type="Pfam" id="PF00042">
    <property type="entry name" value="Globin"/>
    <property type="match status" value="1"/>
</dbReference>
<organism evidence="3 4">
    <name type="scientific">Steinernema carpocapsae</name>
    <name type="common">Entomopathogenic nematode</name>
    <dbReference type="NCBI Taxonomy" id="34508"/>
    <lineage>
        <taxon>Eukaryota</taxon>
        <taxon>Metazoa</taxon>
        <taxon>Ecdysozoa</taxon>
        <taxon>Nematoda</taxon>
        <taxon>Chromadorea</taxon>
        <taxon>Rhabditida</taxon>
        <taxon>Tylenchina</taxon>
        <taxon>Panagrolaimomorpha</taxon>
        <taxon>Strongyloidoidea</taxon>
        <taxon>Steinernematidae</taxon>
        <taxon>Steinernema</taxon>
    </lineage>
</organism>
<dbReference type="CDD" id="cd01040">
    <property type="entry name" value="Mb-like"/>
    <property type="match status" value="1"/>
</dbReference>
<dbReference type="PROSITE" id="PS01033">
    <property type="entry name" value="GLOBIN"/>
    <property type="match status" value="1"/>
</dbReference>
<keyword evidence="1" id="KW-0408">Iron</keyword>
<dbReference type="OrthoDB" id="5807096at2759"/>
<dbReference type="GO" id="GO:0005344">
    <property type="term" value="F:oxygen carrier activity"/>
    <property type="evidence" value="ECO:0007669"/>
    <property type="project" value="UniProtKB-KW"/>
</dbReference>
<keyword evidence="1" id="KW-0349">Heme</keyword>
<dbReference type="Proteomes" id="UP000298663">
    <property type="component" value="Chromosome X"/>
</dbReference>
<accession>A0A4U8UPQ7</accession>
<evidence type="ECO:0000259" key="2">
    <source>
        <dbReference type="PROSITE" id="PS01033"/>
    </source>
</evidence>
<evidence type="ECO:0000256" key="1">
    <source>
        <dbReference type="RuleBase" id="RU000356"/>
    </source>
</evidence>
<name>A0A4U8UPQ7_STECR</name>
<dbReference type="EMBL" id="AZBU02000001">
    <property type="protein sequence ID" value="TMS34057.1"/>
    <property type="molecule type" value="Genomic_DNA"/>
</dbReference>